<reference evidence="2" key="1">
    <citation type="journal article" date="2019" name="Int. J. Syst. Evol. Microbiol.">
        <title>The Global Catalogue of Microorganisms (GCM) 10K type strain sequencing project: providing services to taxonomists for standard genome sequencing and annotation.</title>
        <authorList>
            <consortium name="The Broad Institute Genomics Platform"/>
            <consortium name="The Broad Institute Genome Sequencing Center for Infectious Disease"/>
            <person name="Wu L."/>
            <person name="Ma J."/>
        </authorList>
    </citation>
    <scope>NUCLEOTIDE SEQUENCE [LARGE SCALE GENOMIC DNA]</scope>
    <source>
        <strain evidence="2">JCM 15443</strain>
    </source>
</reference>
<dbReference type="RefSeq" id="WP_188903109.1">
    <property type="nucleotide sequence ID" value="NZ_BMOM01000009.1"/>
</dbReference>
<keyword evidence="2" id="KW-1185">Reference proteome</keyword>
<evidence type="ECO:0000313" key="2">
    <source>
        <dbReference type="Proteomes" id="UP000661918"/>
    </source>
</evidence>
<proteinExistence type="predicted"/>
<evidence type="ECO:0000313" key="1">
    <source>
        <dbReference type="EMBL" id="GGM08172.1"/>
    </source>
</evidence>
<name>A0ABQ2GRE5_9DEIO</name>
<dbReference type="EMBL" id="BMOM01000009">
    <property type="protein sequence ID" value="GGM08172.1"/>
    <property type="molecule type" value="Genomic_DNA"/>
</dbReference>
<protein>
    <submittedName>
        <fullName evidence="1">Uncharacterized protein</fullName>
    </submittedName>
</protein>
<dbReference type="Proteomes" id="UP000661918">
    <property type="component" value="Unassembled WGS sequence"/>
</dbReference>
<gene>
    <name evidence="1" type="ORF">GCM10010841_15610</name>
</gene>
<sequence>MTLESSERDFAAQFGAFAAEGLLYPQREGSPLLEFTAGGRVLYLFDRLGPYAVQPGAARVVVHGILEHAEVLEPQEDPTEALTVIGVSAAEGCGRVLQAGRNTWVVQARLPLVLSAFEPLPAARVGEWVAFRTAPPLHGFIVV</sequence>
<comment type="caution">
    <text evidence="1">The sequence shown here is derived from an EMBL/GenBank/DDBJ whole genome shotgun (WGS) entry which is preliminary data.</text>
</comment>
<organism evidence="1 2">
    <name type="scientific">Deinococcus aerophilus</name>
    <dbReference type="NCBI Taxonomy" id="522488"/>
    <lineage>
        <taxon>Bacteria</taxon>
        <taxon>Thermotogati</taxon>
        <taxon>Deinococcota</taxon>
        <taxon>Deinococci</taxon>
        <taxon>Deinococcales</taxon>
        <taxon>Deinococcaceae</taxon>
        <taxon>Deinococcus</taxon>
    </lineage>
</organism>
<accession>A0ABQ2GRE5</accession>